<dbReference type="InterPro" id="IPR050469">
    <property type="entry name" value="Diguanylate_Cyclase"/>
</dbReference>
<sequence length="575" mass="67037">MCILRWSRMENRSIRWIISAIYRGEKLEFNEYNESVKNWTKGILDNYRKDAEMTIRYCNELIEYGEKTADSKLLGFGYYHLAMTLYCLNDYDNIFDIVVRAIEHLEKAQSWSMLARACNILGIITSSRGNQPVAYDYYLDGLMYCKKYGLLEEQGIINVNCGALNIKVGRYEEAMEYFQKAMEYIVSAPDEPSYHTRMISLYENMINCKVLENNFTGIDEMLEIVDREHLPFADAIDRLGMLISKTFYMHKSGQIEKRDECIRHIDSVITQDMLFLDLIEDFFVYLEVLFESGKSDEFWHLMELMEPMINNLKVTSMQMRLLGLKIRFYRKHHMGAEYLQATGLYYELSERKELESKAMIKEVIKLRANFEKVNRAKKRMEKENKRLAAQSETDPLTGMANRRKLNIQADEMFLHALKSGHNFALEILDVDYFKEYNDNYGHQEGDKCLIAIAGCISEVAGAHGGFCARYGGDEFVVMYENISKEAAKEYVEELRCKVMELALPHRYSKMLPIVTITQGMYCDVPKQENRVWDYLHVADEILYSVKTDNRGSCRVVDRAEFVLMSGYGNMIQAQA</sequence>
<protein>
    <submittedName>
        <fullName evidence="3">GGDEF domain-containing protein</fullName>
    </submittedName>
</protein>
<dbReference type="Proteomes" id="UP000260758">
    <property type="component" value="Unassembled WGS sequence"/>
</dbReference>
<dbReference type="GO" id="GO:0052621">
    <property type="term" value="F:diguanylate cyclase activity"/>
    <property type="evidence" value="ECO:0007669"/>
    <property type="project" value="TreeGrafter"/>
</dbReference>
<dbReference type="InterPro" id="IPR000160">
    <property type="entry name" value="GGDEF_dom"/>
</dbReference>
<accession>A0A3E4Y6N5</accession>
<dbReference type="NCBIfam" id="TIGR00254">
    <property type="entry name" value="GGDEF"/>
    <property type="match status" value="1"/>
</dbReference>
<dbReference type="PROSITE" id="PS50887">
    <property type="entry name" value="GGDEF"/>
    <property type="match status" value="1"/>
</dbReference>
<dbReference type="GO" id="GO:1902201">
    <property type="term" value="P:negative regulation of bacterial-type flagellum-dependent cell motility"/>
    <property type="evidence" value="ECO:0007669"/>
    <property type="project" value="TreeGrafter"/>
</dbReference>
<dbReference type="InterPro" id="IPR011990">
    <property type="entry name" value="TPR-like_helical_dom_sf"/>
</dbReference>
<reference evidence="3 4" key="1">
    <citation type="submission" date="2018-08" db="EMBL/GenBank/DDBJ databases">
        <title>A genome reference for cultivated species of the human gut microbiota.</title>
        <authorList>
            <person name="Zou Y."/>
            <person name="Xue W."/>
            <person name="Luo G."/>
        </authorList>
    </citation>
    <scope>NUCLEOTIDE SEQUENCE [LARGE SCALE GENOMIC DNA]</scope>
    <source>
        <strain evidence="3 4">OM07-13</strain>
    </source>
</reference>
<feature type="domain" description="GGDEF" evidence="2">
    <location>
        <begin position="421"/>
        <end position="558"/>
    </location>
</feature>
<proteinExistence type="predicted"/>
<dbReference type="GO" id="GO:0005886">
    <property type="term" value="C:plasma membrane"/>
    <property type="evidence" value="ECO:0007669"/>
    <property type="project" value="TreeGrafter"/>
</dbReference>
<dbReference type="SUPFAM" id="SSF55073">
    <property type="entry name" value="Nucleotide cyclase"/>
    <property type="match status" value="1"/>
</dbReference>
<dbReference type="Gene3D" id="1.25.40.10">
    <property type="entry name" value="Tetratricopeptide repeat domain"/>
    <property type="match status" value="1"/>
</dbReference>
<keyword evidence="1" id="KW-0175">Coiled coil</keyword>
<dbReference type="EMBL" id="QSTP01000016">
    <property type="protein sequence ID" value="RGM69225.1"/>
    <property type="molecule type" value="Genomic_DNA"/>
</dbReference>
<dbReference type="InterPro" id="IPR029787">
    <property type="entry name" value="Nucleotide_cyclase"/>
</dbReference>
<dbReference type="SMART" id="SM00267">
    <property type="entry name" value="GGDEF"/>
    <property type="match status" value="1"/>
</dbReference>
<dbReference type="CDD" id="cd01949">
    <property type="entry name" value="GGDEF"/>
    <property type="match status" value="1"/>
</dbReference>
<organism evidence="3 4">
    <name type="scientific">Agathobacter rectalis</name>
    <dbReference type="NCBI Taxonomy" id="39491"/>
    <lineage>
        <taxon>Bacteria</taxon>
        <taxon>Bacillati</taxon>
        <taxon>Bacillota</taxon>
        <taxon>Clostridia</taxon>
        <taxon>Lachnospirales</taxon>
        <taxon>Lachnospiraceae</taxon>
        <taxon>Agathobacter</taxon>
    </lineage>
</organism>
<evidence type="ECO:0000256" key="1">
    <source>
        <dbReference type="SAM" id="Coils"/>
    </source>
</evidence>
<comment type="caution">
    <text evidence="3">The sequence shown here is derived from an EMBL/GenBank/DDBJ whole genome shotgun (WGS) entry which is preliminary data.</text>
</comment>
<dbReference type="SUPFAM" id="SSF48452">
    <property type="entry name" value="TPR-like"/>
    <property type="match status" value="1"/>
</dbReference>
<dbReference type="AlphaFoldDB" id="A0A3E4Y6N5"/>
<dbReference type="InterPro" id="IPR043128">
    <property type="entry name" value="Rev_trsase/Diguanyl_cyclase"/>
</dbReference>
<dbReference type="Pfam" id="PF00990">
    <property type="entry name" value="GGDEF"/>
    <property type="match status" value="1"/>
</dbReference>
<dbReference type="GO" id="GO:0043709">
    <property type="term" value="P:cell adhesion involved in single-species biofilm formation"/>
    <property type="evidence" value="ECO:0007669"/>
    <property type="project" value="TreeGrafter"/>
</dbReference>
<evidence type="ECO:0000313" key="3">
    <source>
        <dbReference type="EMBL" id="RGM69225.1"/>
    </source>
</evidence>
<name>A0A3E4Y6N5_9FIRM</name>
<feature type="coiled-coil region" evidence="1">
    <location>
        <begin position="363"/>
        <end position="393"/>
    </location>
</feature>
<dbReference type="Gene3D" id="3.30.70.270">
    <property type="match status" value="1"/>
</dbReference>
<evidence type="ECO:0000259" key="2">
    <source>
        <dbReference type="PROSITE" id="PS50887"/>
    </source>
</evidence>
<dbReference type="PANTHER" id="PTHR45138:SF9">
    <property type="entry name" value="DIGUANYLATE CYCLASE DGCM-RELATED"/>
    <property type="match status" value="1"/>
</dbReference>
<dbReference type="PANTHER" id="PTHR45138">
    <property type="entry name" value="REGULATORY COMPONENTS OF SENSORY TRANSDUCTION SYSTEM"/>
    <property type="match status" value="1"/>
</dbReference>
<gene>
    <name evidence="3" type="ORF">DXB99_13040</name>
</gene>
<evidence type="ECO:0000313" key="4">
    <source>
        <dbReference type="Proteomes" id="UP000260758"/>
    </source>
</evidence>